<feature type="signal peptide" evidence="1">
    <location>
        <begin position="1"/>
        <end position="28"/>
    </location>
</feature>
<comment type="caution">
    <text evidence="2">The sequence shown here is derived from an EMBL/GenBank/DDBJ whole genome shotgun (WGS) entry which is preliminary data.</text>
</comment>
<gene>
    <name evidence="2" type="ORF">BWK73_33765</name>
</gene>
<sequence>MKKGMTIKPVLALAAGILLFAAPMISQAALEMPADSKLVYRVQGMTPGNVLKMYQEPGKGVIVNIPHNATWIVRRNAQKTVDKVVWERVSWDDQTGWVASDALAFDPEATDVAKARRECMADPKVQEKECCGYPEAAKGGVFRSVPIYAVEQLTAGESLMMYVDKGTDAIAVEIPHNATWVAKLGQRAEAGKFAMERVRWAGQNGWVNAANLKFDADTTKEGDRKRQKCGGMTSGEVDFRKSDVVCLPAPVIRRLQESGALDAETINKLQAQGNK</sequence>
<dbReference type="AlphaFoldDB" id="A0A1Y1QGX4"/>
<proteinExistence type="predicted"/>
<reference evidence="2 3" key="1">
    <citation type="submission" date="2017-01" db="EMBL/GenBank/DDBJ databases">
        <title>Novel large sulfur bacteria in the metagenomes of groundwater-fed chemosynthetic microbial mats in the Lake Huron basin.</title>
        <authorList>
            <person name="Sharrar A.M."/>
            <person name="Flood B.E."/>
            <person name="Bailey J.V."/>
            <person name="Jones D.S."/>
            <person name="Biddanda B."/>
            <person name="Ruberg S.A."/>
            <person name="Marcus D.N."/>
            <person name="Dick G.J."/>
        </authorList>
    </citation>
    <scope>NUCLEOTIDE SEQUENCE [LARGE SCALE GENOMIC DNA]</scope>
    <source>
        <strain evidence="2">A8</strain>
    </source>
</reference>
<evidence type="ECO:0000313" key="2">
    <source>
        <dbReference type="EMBL" id="OQX05378.1"/>
    </source>
</evidence>
<evidence type="ECO:0008006" key="4">
    <source>
        <dbReference type="Google" id="ProtNLM"/>
    </source>
</evidence>
<feature type="chain" id="PRO_5011988005" description="SH3b domain-containing protein" evidence="1">
    <location>
        <begin position="29"/>
        <end position="275"/>
    </location>
</feature>
<accession>A0A1Y1QGX4</accession>
<evidence type="ECO:0000313" key="3">
    <source>
        <dbReference type="Proteomes" id="UP000192491"/>
    </source>
</evidence>
<protein>
    <recommendedName>
        <fullName evidence="4">SH3b domain-containing protein</fullName>
    </recommendedName>
</protein>
<organism evidence="2 3">
    <name type="scientific">Thiothrix lacustris</name>
    <dbReference type="NCBI Taxonomy" id="525917"/>
    <lineage>
        <taxon>Bacteria</taxon>
        <taxon>Pseudomonadati</taxon>
        <taxon>Pseudomonadota</taxon>
        <taxon>Gammaproteobacteria</taxon>
        <taxon>Thiotrichales</taxon>
        <taxon>Thiotrichaceae</taxon>
        <taxon>Thiothrix</taxon>
    </lineage>
</organism>
<evidence type="ECO:0000256" key="1">
    <source>
        <dbReference type="SAM" id="SignalP"/>
    </source>
</evidence>
<keyword evidence="1" id="KW-0732">Signal</keyword>
<dbReference type="Proteomes" id="UP000192491">
    <property type="component" value="Unassembled WGS sequence"/>
</dbReference>
<name>A0A1Y1QGX4_9GAMM</name>
<dbReference type="EMBL" id="MTEJ01000292">
    <property type="protein sequence ID" value="OQX05378.1"/>
    <property type="molecule type" value="Genomic_DNA"/>
</dbReference>